<dbReference type="EMBL" id="UZAF01019325">
    <property type="protein sequence ID" value="VDO59194.1"/>
    <property type="molecule type" value="Genomic_DNA"/>
</dbReference>
<evidence type="ECO:0000313" key="2">
    <source>
        <dbReference type="Proteomes" id="UP000268014"/>
    </source>
</evidence>
<organism evidence="3">
    <name type="scientific">Haemonchus placei</name>
    <name type="common">Barber's pole worm</name>
    <dbReference type="NCBI Taxonomy" id="6290"/>
    <lineage>
        <taxon>Eukaryota</taxon>
        <taxon>Metazoa</taxon>
        <taxon>Ecdysozoa</taxon>
        <taxon>Nematoda</taxon>
        <taxon>Chromadorea</taxon>
        <taxon>Rhabditida</taxon>
        <taxon>Rhabditina</taxon>
        <taxon>Rhabditomorpha</taxon>
        <taxon>Strongyloidea</taxon>
        <taxon>Trichostrongylidae</taxon>
        <taxon>Haemonchus</taxon>
    </lineage>
</organism>
<dbReference type="Proteomes" id="UP000268014">
    <property type="component" value="Unassembled WGS sequence"/>
</dbReference>
<evidence type="ECO:0000313" key="1">
    <source>
        <dbReference type="EMBL" id="VDO59194.1"/>
    </source>
</evidence>
<dbReference type="OrthoDB" id="10364770at2759"/>
<reference evidence="1 2" key="2">
    <citation type="submission" date="2018-11" db="EMBL/GenBank/DDBJ databases">
        <authorList>
            <consortium name="Pathogen Informatics"/>
        </authorList>
    </citation>
    <scope>NUCLEOTIDE SEQUENCE [LARGE SCALE GENOMIC DNA]</scope>
    <source>
        <strain evidence="1 2">MHpl1</strain>
    </source>
</reference>
<reference evidence="3" key="1">
    <citation type="submission" date="2017-02" db="UniProtKB">
        <authorList>
            <consortium name="WormBaseParasite"/>
        </authorList>
    </citation>
    <scope>IDENTIFICATION</scope>
</reference>
<name>A0A0N4WWT5_HAEPC</name>
<proteinExistence type="predicted"/>
<gene>
    <name evidence="1" type="ORF">HPLM_LOCUS16224</name>
</gene>
<accession>A0A0N4WWT5</accession>
<evidence type="ECO:0000313" key="3">
    <source>
        <dbReference type="WBParaSite" id="HPLM_0001623201-mRNA-1"/>
    </source>
</evidence>
<sequence>MFRWTSNGIVLFGSAAYTYVKKQEMDKKVGVKKSIDRRPLLNPKADDDEGVV</sequence>
<protein>
    <submittedName>
        <fullName evidence="3">ATP synthase subunit e, mitochondrial</fullName>
    </submittedName>
</protein>
<dbReference type="AlphaFoldDB" id="A0A0N4WWT5"/>
<dbReference type="WBParaSite" id="HPLM_0001623201-mRNA-1">
    <property type="protein sequence ID" value="HPLM_0001623201-mRNA-1"/>
    <property type="gene ID" value="HPLM_0001623201"/>
</dbReference>
<dbReference type="STRING" id="6290.A0A0N4WWT5"/>
<keyword evidence="2" id="KW-1185">Reference proteome</keyword>